<dbReference type="Gene3D" id="3.20.70.20">
    <property type="match status" value="1"/>
</dbReference>
<dbReference type="GO" id="GO:0009265">
    <property type="term" value="P:2'-deoxyribonucleotide biosynthetic process"/>
    <property type="evidence" value="ECO:0007669"/>
    <property type="project" value="TreeGrafter"/>
</dbReference>
<dbReference type="PANTHER" id="PTHR21075">
    <property type="entry name" value="ANAEROBIC RIBONUCLEOSIDE-TRIPHOSPHATE REDUCTASE"/>
    <property type="match status" value="1"/>
</dbReference>
<name>A0A7W8DGM5_9BACT</name>
<dbReference type="GO" id="GO:0004748">
    <property type="term" value="F:ribonucleoside-diphosphate reductase activity, thioredoxin disulfide as acceptor"/>
    <property type="evidence" value="ECO:0007669"/>
    <property type="project" value="TreeGrafter"/>
</dbReference>
<organism evidence="5 6">
    <name type="scientific">Desulfurispira natronophila</name>
    <dbReference type="NCBI Taxonomy" id="682562"/>
    <lineage>
        <taxon>Bacteria</taxon>
        <taxon>Pseudomonadati</taxon>
        <taxon>Chrysiogenota</taxon>
        <taxon>Chrysiogenia</taxon>
        <taxon>Chrysiogenales</taxon>
        <taxon>Chrysiogenaceae</taxon>
        <taxon>Desulfurispira</taxon>
    </lineage>
</organism>
<dbReference type="CDD" id="cd01675">
    <property type="entry name" value="RNR_III"/>
    <property type="match status" value="1"/>
</dbReference>
<dbReference type="NCBIfam" id="NF006126">
    <property type="entry name" value="PRK08270.1"/>
    <property type="match status" value="1"/>
</dbReference>
<dbReference type="EMBL" id="JACHID010000004">
    <property type="protein sequence ID" value="MBB5021527.1"/>
    <property type="molecule type" value="Genomic_DNA"/>
</dbReference>
<evidence type="ECO:0000256" key="3">
    <source>
        <dbReference type="PROSITE-ProRule" id="PRU00492"/>
    </source>
</evidence>
<keyword evidence="6" id="KW-1185">Reference proteome</keyword>
<gene>
    <name evidence="5" type="ORF">HNR37_000839</name>
</gene>
<dbReference type="Pfam" id="PF13597">
    <property type="entry name" value="NRDD"/>
    <property type="match status" value="1"/>
</dbReference>
<keyword evidence="5" id="KW-0560">Oxidoreductase</keyword>
<reference evidence="5 6" key="1">
    <citation type="submission" date="2020-08" db="EMBL/GenBank/DDBJ databases">
        <title>Genomic Encyclopedia of Type Strains, Phase IV (KMG-IV): sequencing the most valuable type-strain genomes for metagenomic binning, comparative biology and taxonomic classification.</title>
        <authorList>
            <person name="Goeker M."/>
        </authorList>
    </citation>
    <scope>NUCLEOTIDE SEQUENCE [LARGE SCALE GENOMIC DNA]</scope>
    <source>
        <strain evidence="5 6">DSM 22071</strain>
    </source>
</reference>
<dbReference type="RefSeq" id="WP_183730388.1">
    <property type="nucleotide sequence ID" value="NZ_JACHID010000004.1"/>
</dbReference>
<dbReference type="GO" id="GO:0031250">
    <property type="term" value="C:anaerobic ribonucleoside-triphosphate reductase complex"/>
    <property type="evidence" value="ECO:0007669"/>
    <property type="project" value="TreeGrafter"/>
</dbReference>
<dbReference type="EC" id="1.17.4.2" evidence="5"/>
<dbReference type="GO" id="GO:0006260">
    <property type="term" value="P:DNA replication"/>
    <property type="evidence" value="ECO:0007669"/>
    <property type="project" value="InterPro"/>
</dbReference>
<dbReference type="PANTHER" id="PTHR21075:SF0">
    <property type="entry name" value="ANAEROBIC RIBONUCLEOSIDE-TRIPHOSPHATE REDUCTASE"/>
    <property type="match status" value="1"/>
</dbReference>
<dbReference type="InterPro" id="IPR005144">
    <property type="entry name" value="ATP-cone_dom"/>
</dbReference>
<dbReference type="AlphaFoldDB" id="A0A7W8DGM5"/>
<evidence type="ECO:0000259" key="4">
    <source>
        <dbReference type="PROSITE" id="PS51161"/>
    </source>
</evidence>
<comment type="caution">
    <text evidence="5">The sequence shown here is derived from an EMBL/GenBank/DDBJ whole genome shotgun (WGS) entry which is preliminary data.</text>
</comment>
<dbReference type="Pfam" id="PF03477">
    <property type="entry name" value="ATP-cone"/>
    <property type="match status" value="1"/>
</dbReference>
<dbReference type="SUPFAM" id="SSF51998">
    <property type="entry name" value="PFL-like glycyl radical enzymes"/>
    <property type="match status" value="1"/>
</dbReference>
<dbReference type="GO" id="GO:0008998">
    <property type="term" value="F:ribonucleoside-triphosphate reductase (thioredoxin) activity"/>
    <property type="evidence" value="ECO:0007669"/>
    <property type="project" value="UniProtKB-EC"/>
</dbReference>
<protein>
    <submittedName>
        <fullName evidence="5">Ribonucleoside-triphosphate reductase</fullName>
        <ecNumber evidence="5">1.17.4.2</ecNumber>
    </submittedName>
</protein>
<dbReference type="NCBIfam" id="TIGR02487">
    <property type="entry name" value="NrdD"/>
    <property type="match status" value="1"/>
</dbReference>
<dbReference type="GO" id="GO:0005524">
    <property type="term" value="F:ATP binding"/>
    <property type="evidence" value="ECO:0007669"/>
    <property type="project" value="UniProtKB-UniRule"/>
</dbReference>
<keyword evidence="2 3" id="KW-0067">ATP-binding</keyword>
<evidence type="ECO:0000256" key="2">
    <source>
        <dbReference type="ARBA" id="ARBA00022840"/>
    </source>
</evidence>
<sequence>MITTVMKRDGRFVPFDQERIATAIFKAARSVGGSDRNIASALSLQVLHALVDQYGQYGSCTVEQVQDCVEKVLIEGGYAKTAKAYIIYRHQRADMRAMTESFEGLESIVESYLGGSDWRVNENSNTTYALQGLNNYISSTITARYWLNKIYPRQVQEAHSRGDFHIHDLGLLAVYCCGWDLNDLLVRGFRGVAGKVESKPAKHLRSALGQVVNFFYTLQGEAAGAQAFANFDTCLAPFIAYDQLTYPEVKQAMQEFVFNLNIPTRVGFQTPFTNLTMDLYVPSTHRDEPVIIGGEPQERTYGEFQEEMFMLNQAFMEVMMEGDAKGRVFTFPIPTYNVSRDFDWQHPMVGRLMEITAKYGIPYFANFVNSDMSPDDARSMCCRLRLDNRELHKRGGGLFGANPLTGSIGVVTINLPRIAHSVDSETAFFERLAELMELARDSLKIKRKALERLTENGLYPYSRFYLQDIHQRFGEYWRNHFNTIGIIGMNEALLNFIGVDITHPEGLEFSRRVMEFMRERLGQFQLEEDVLYNLEATPAEGTSFRLARKDRQTLPGIITSGTEERPYYTNSTQIPVEKTRDLFAALDHQDQLQPLYTGGTVFHIFLGEAVEDGTTVGKLLDTITRRYHLPYITITPTFSICPVHGYLKGEHTHCPHCAQEQRQEIQTRITELKGQSGLHEINLTGAHS</sequence>
<accession>A0A7W8DGM5</accession>
<dbReference type="InterPro" id="IPR012833">
    <property type="entry name" value="NrdD"/>
</dbReference>
<dbReference type="Proteomes" id="UP000528322">
    <property type="component" value="Unassembled WGS sequence"/>
</dbReference>
<dbReference type="PROSITE" id="PS51161">
    <property type="entry name" value="ATP_CONE"/>
    <property type="match status" value="1"/>
</dbReference>
<feature type="domain" description="ATP-cone" evidence="4">
    <location>
        <begin position="3"/>
        <end position="96"/>
    </location>
</feature>
<keyword evidence="1 3" id="KW-0547">Nucleotide-binding</keyword>
<evidence type="ECO:0000313" key="6">
    <source>
        <dbReference type="Proteomes" id="UP000528322"/>
    </source>
</evidence>
<evidence type="ECO:0000313" key="5">
    <source>
        <dbReference type="EMBL" id="MBB5021527.1"/>
    </source>
</evidence>
<proteinExistence type="predicted"/>
<evidence type="ECO:0000256" key="1">
    <source>
        <dbReference type="ARBA" id="ARBA00022741"/>
    </source>
</evidence>